<keyword evidence="2" id="KW-1133">Transmembrane helix</keyword>
<protein>
    <submittedName>
        <fullName evidence="3">XP_029635374.1uncharacterized protein LOC115210785 isoform X3</fullName>
    </submittedName>
</protein>
<evidence type="ECO:0000313" key="3">
    <source>
        <dbReference type="EMBL" id="CAI9722001.1"/>
    </source>
</evidence>
<evidence type="ECO:0000256" key="1">
    <source>
        <dbReference type="SAM" id="MobiDB-lite"/>
    </source>
</evidence>
<dbReference type="Pfam" id="PF09612">
    <property type="entry name" value="HtrL_YibB"/>
    <property type="match status" value="1"/>
</dbReference>
<dbReference type="AlphaFoldDB" id="A0AA36F1B8"/>
<evidence type="ECO:0000256" key="2">
    <source>
        <dbReference type="SAM" id="Phobius"/>
    </source>
</evidence>
<reference evidence="3" key="1">
    <citation type="submission" date="2023-08" db="EMBL/GenBank/DDBJ databases">
        <authorList>
            <person name="Alioto T."/>
            <person name="Alioto T."/>
            <person name="Gomez Garrido J."/>
        </authorList>
    </citation>
    <scope>NUCLEOTIDE SEQUENCE</scope>
</reference>
<accession>A0AA36F1B8</accession>
<evidence type="ECO:0000313" key="4">
    <source>
        <dbReference type="Proteomes" id="UP001162480"/>
    </source>
</evidence>
<dbReference type="Proteomes" id="UP001162480">
    <property type="component" value="Chromosome 4"/>
</dbReference>
<organism evidence="3 4">
    <name type="scientific">Octopus vulgaris</name>
    <name type="common">Common octopus</name>
    <dbReference type="NCBI Taxonomy" id="6645"/>
    <lineage>
        <taxon>Eukaryota</taxon>
        <taxon>Metazoa</taxon>
        <taxon>Spiralia</taxon>
        <taxon>Lophotrochozoa</taxon>
        <taxon>Mollusca</taxon>
        <taxon>Cephalopoda</taxon>
        <taxon>Coleoidea</taxon>
        <taxon>Octopodiformes</taxon>
        <taxon>Octopoda</taxon>
        <taxon>Incirrata</taxon>
        <taxon>Octopodidae</taxon>
        <taxon>Octopus</taxon>
    </lineage>
</organism>
<feature type="compositionally biased region" description="Basic residues" evidence="1">
    <location>
        <begin position="580"/>
        <end position="593"/>
    </location>
</feature>
<feature type="compositionally biased region" description="Pro residues" evidence="1">
    <location>
        <begin position="12"/>
        <end position="22"/>
    </location>
</feature>
<dbReference type="EMBL" id="OX597817">
    <property type="protein sequence ID" value="CAI9722001.1"/>
    <property type="molecule type" value="Genomic_DNA"/>
</dbReference>
<feature type="transmembrane region" description="Helical" evidence="2">
    <location>
        <begin position="190"/>
        <end position="213"/>
    </location>
</feature>
<keyword evidence="4" id="KW-1185">Reference proteome</keyword>
<proteinExistence type="predicted"/>
<feature type="region of interest" description="Disordered" evidence="1">
    <location>
        <begin position="1"/>
        <end position="31"/>
    </location>
</feature>
<name>A0AA36F1B8_OCTVU</name>
<feature type="region of interest" description="Disordered" evidence="1">
    <location>
        <begin position="109"/>
        <end position="162"/>
    </location>
</feature>
<sequence>MDGHLNGKFPNSSPPSSPPQPPQKEKCKRNKWTQEKYKEIIYAYYYALGRPSQERHTANSYSIWRTRNQESRPYLDENKLANVRRDILRNNRLTDSEISAIKQATENDINIRHKGNEESDEQNSPPRGLIERLSSDQSTQRPEDTRNSIEPVKDSQENDKTTVTEDLAFAEEHRESMAEMRQKILNTLEVMAMISNKVCVAFGLIVIILLLGYTSIIKRSQFTVSRLKEPKYHGETIKNVTETTQKFDKPKIIAVAQDAKGPEIRTGLLKGDNLRSSEETFTAIYSNLSIDTANLSNDITVLTAYFNIGAFAKGSVRIKFTPSNYYEWMSAYGKMRNNLVVYTDDERTYKTFQKLRGNVFKEQTKLFFINKTELLSFRIEKNISDIFKQQGYPKHLPNTVIPEYSCAMHAKYELLNRIIRKNFFHTKYFMWSDIGLFRTPQNSLFKFALPKNFDDTTVAFSRVYGFNRNSAYKDIIYNNAVWLAGGCSLGKYDVLLKFTQEYFNFLHEALSMKLVSTDQQIIYGMYVDKQKPVTKLQLYESGCICGRAMKKRQKEEVSIKRIGAHTLGLDFGEEAGQKQYTRKNKSRRKKKQIQKQTNKHNNYLKEFTKR</sequence>
<feature type="region of interest" description="Disordered" evidence="1">
    <location>
        <begin position="578"/>
        <end position="610"/>
    </location>
</feature>
<dbReference type="InterPro" id="IPR011735">
    <property type="entry name" value="WlaTC/HtrL_glycosyltransf"/>
</dbReference>
<gene>
    <name evidence="3" type="ORF">OCTVUL_1B011371</name>
</gene>
<feature type="compositionally biased region" description="Basic and acidic residues" evidence="1">
    <location>
        <begin position="141"/>
        <end position="162"/>
    </location>
</feature>
<keyword evidence="2" id="KW-0472">Membrane</keyword>
<keyword evidence="2" id="KW-0812">Transmembrane</keyword>